<keyword evidence="1" id="KW-1003">Cell membrane</keyword>
<dbReference type="InterPro" id="IPR006311">
    <property type="entry name" value="TAT_signal"/>
</dbReference>
<dbReference type="PANTHER" id="PTHR43649:SF33">
    <property type="entry name" value="POLYGALACTURONAN_RHAMNOGALACTURONAN-BINDING PROTEIN YTCQ"/>
    <property type="match status" value="1"/>
</dbReference>
<reference evidence="6 7" key="1">
    <citation type="journal article" date="2009" name="Stand. Genomic Sci.">
        <title>Complete genome sequence of Beutenbergia cavernae type strain (HKI 0122).</title>
        <authorList>
            <person name="Land M."/>
            <person name="Pukall R."/>
            <person name="Abt B."/>
            <person name="Goker M."/>
            <person name="Rohde M."/>
            <person name="Glavina Del Rio T."/>
            <person name="Tice H."/>
            <person name="Copeland A."/>
            <person name="Cheng J.F."/>
            <person name="Lucas S."/>
            <person name="Chen F."/>
            <person name="Nolan M."/>
            <person name="Bruce D."/>
            <person name="Goodwin L."/>
            <person name="Pitluck S."/>
            <person name="Ivanova N."/>
            <person name="Mavromatis K."/>
            <person name="Ovchinnikova G."/>
            <person name="Pati A."/>
            <person name="Chen A."/>
            <person name="Palaniappan K."/>
            <person name="Hauser L."/>
            <person name="Chang Y.J."/>
            <person name="Jefferies C.C."/>
            <person name="Saunders E."/>
            <person name="Brettin T."/>
            <person name="Detter J.C."/>
            <person name="Han C."/>
            <person name="Chain P."/>
            <person name="Bristow J."/>
            <person name="Eisen J.A."/>
            <person name="Markowitz V."/>
            <person name="Hugenholtz P."/>
            <person name="Kyrpides N.C."/>
            <person name="Klenk H.P."/>
            <person name="Lapidus A."/>
        </authorList>
    </citation>
    <scope>NUCLEOTIDE SEQUENCE [LARGE SCALE GENOMIC DNA]</scope>
    <source>
        <strain evidence="7">ATCC BAA-8 / DSM 12333 / NBRC 16432</strain>
    </source>
</reference>
<accession>C5BWB6</accession>
<dbReference type="PROSITE" id="PS51257">
    <property type="entry name" value="PROKAR_LIPOPROTEIN"/>
    <property type="match status" value="1"/>
</dbReference>
<dbReference type="STRING" id="471853.Bcav_0310"/>
<dbReference type="Proteomes" id="UP000007962">
    <property type="component" value="Chromosome"/>
</dbReference>
<dbReference type="KEGG" id="bcv:Bcav_0310"/>
<name>C5BWB6_BEUC1</name>
<dbReference type="SUPFAM" id="SSF53850">
    <property type="entry name" value="Periplasmic binding protein-like II"/>
    <property type="match status" value="1"/>
</dbReference>
<evidence type="ECO:0000256" key="4">
    <source>
        <dbReference type="ARBA" id="ARBA00023139"/>
    </source>
</evidence>
<dbReference type="InterPro" id="IPR006059">
    <property type="entry name" value="SBP"/>
</dbReference>
<keyword evidence="5" id="KW-0449">Lipoprotein</keyword>
<evidence type="ECO:0000313" key="7">
    <source>
        <dbReference type="Proteomes" id="UP000007962"/>
    </source>
</evidence>
<evidence type="ECO:0000256" key="2">
    <source>
        <dbReference type="ARBA" id="ARBA00022729"/>
    </source>
</evidence>
<evidence type="ECO:0000256" key="5">
    <source>
        <dbReference type="ARBA" id="ARBA00023288"/>
    </source>
</evidence>
<dbReference type="Gene3D" id="3.40.190.10">
    <property type="entry name" value="Periplasmic binding protein-like II"/>
    <property type="match status" value="1"/>
</dbReference>
<sequence>MPDQRRSLPPMSRRSFLGGAAAAGALTLGACGSPRSARDLTFLINHTNQEAQLFDEQIGVFLDGDPEHRITLQNIASGPQFYTRLRTVSVTNDLPDVWYARTLDTAFNVSNSWQLPLDEFIRDDPDAAVDDIWAAQVRQMSVDDVQYSMPYDLSCYCIYYNRTAFEEKGIDRPDDESWTWDELFEIAEAFTESSGGRQTRWGFYFSLGTWFFDGVFRSNGGGLFEDDGRTVVIASEENIATLDTFYAMMDSGVAAQPQTLGAAVDPFISGLVAMAVNGSWATAQTRDQIGDRFAWDVLKLPKGTTGRREVATAGGAWGISRDSANPELAWEFIRFLSDTERLNLFISEPLRGIPGRISAAEDEEAMNASAGLPPESFRILRQMLVEDAYEVTWPPFWAEFETIWNNRATALNGGARPRDVLTQIDSDVRAASARFFGSEGGDR</sequence>
<keyword evidence="7" id="KW-1185">Reference proteome</keyword>
<gene>
    <name evidence="6" type="ordered locus">Bcav_0310</name>
</gene>
<evidence type="ECO:0000256" key="3">
    <source>
        <dbReference type="ARBA" id="ARBA00023136"/>
    </source>
</evidence>
<dbReference type="eggNOG" id="COG1653">
    <property type="taxonomic scope" value="Bacteria"/>
</dbReference>
<keyword evidence="3" id="KW-0472">Membrane</keyword>
<dbReference type="InterPro" id="IPR050490">
    <property type="entry name" value="Bact_solute-bd_prot1"/>
</dbReference>
<dbReference type="Pfam" id="PF01547">
    <property type="entry name" value="SBP_bac_1"/>
    <property type="match status" value="1"/>
</dbReference>
<evidence type="ECO:0000313" key="6">
    <source>
        <dbReference type="EMBL" id="ACQ78574.1"/>
    </source>
</evidence>
<dbReference type="PROSITE" id="PS51318">
    <property type="entry name" value="TAT"/>
    <property type="match status" value="1"/>
</dbReference>
<dbReference type="CDD" id="cd14748">
    <property type="entry name" value="PBP2_UgpB"/>
    <property type="match status" value="1"/>
</dbReference>
<dbReference type="PANTHER" id="PTHR43649">
    <property type="entry name" value="ARABINOSE-BINDING PROTEIN-RELATED"/>
    <property type="match status" value="1"/>
</dbReference>
<dbReference type="HOGENOM" id="CLU_031285_10_5_11"/>
<organism evidence="6 7">
    <name type="scientific">Beutenbergia cavernae (strain ATCC BAA-8 / DSM 12333 / CCUG 43141 / JCM 11478 / NBRC 16432 / NCIMB 13614 / HKI 0122)</name>
    <dbReference type="NCBI Taxonomy" id="471853"/>
    <lineage>
        <taxon>Bacteria</taxon>
        <taxon>Bacillati</taxon>
        <taxon>Actinomycetota</taxon>
        <taxon>Actinomycetes</taxon>
        <taxon>Micrococcales</taxon>
        <taxon>Beutenbergiaceae</taxon>
        <taxon>Beutenbergia</taxon>
    </lineage>
</organism>
<evidence type="ECO:0000256" key="1">
    <source>
        <dbReference type="ARBA" id="ARBA00022475"/>
    </source>
</evidence>
<dbReference type="OrthoDB" id="2510110at2"/>
<keyword evidence="4" id="KW-0564">Palmitate</keyword>
<protein>
    <submittedName>
        <fullName evidence="6">Extracellular solute-binding protein family 1</fullName>
    </submittedName>
</protein>
<keyword evidence="2" id="KW-0732">Signal</keyword>
<proteinExistence type="predicted"/>
<dbReference type="AlphaFoldDB" id="C5BWB6"/>
<dbReference type="EMBL" id="CP001618">
    <property type="protein sequence ID" value="ACQ78574.1"/>
    <property type="molecule type" value="Genomic_DNA"/>
</dbReference>